<evidence type="ECO:0000313" key="3">
    <source>
        <dbReference type="EMBL" id="CAH3027317.1"/>
    </source>
</evidence>
<gene>
    <name evidence="2" type="ORF">PEVE_00031244</name>
    <name evidence="3" type="ORF">PEVE_00031245</name>
</gene>
<dbReference type="InterPro" id="IPR052958">
    <property type="entry name" value="IFN-induced_PKR_regulator"/>
</dbReference>
<name>A0ABN8MJC3_9CNID</name>
<accession>A0ABN8MJC3</accession>
<evidence type="ECO:0000256" key="1">
    <source>
        <dbReference type="SAM" id="MobiDB-lite"/>
    </source>
</evidence>
<keyword evidence="4" id="KW-1185">Reference proteome</keyword>
<reference evidence="3 4" key="1">
    <citation type="submission" date="2022-05" db="EMBL/GenBank/DDBJ databases">
        <authorList>
            <consortium name="Genoscope - CEA"/>
            <person name="William W."/>
        </authorList>
    </citation>
    <scope>NUCLEOTIDE SEQUENCE [LARGE SCALE GENOMIC DNA]</scope>
</reference>
<dbReference type="EMBL" id="CALNXI010000446">
    <property type="protein sequence ID" value="CAH3027316.1"/>
    <property type="molecule type" value="Genomic_DNA"/>
</dbReference>
<evidence type="ECO:0000313" key="4">
    <source>
        <dbReference type="Proteomes" id="UP001159427"/>
    </source>
</evidence>
<dbReference type="EMBL" id="CALNXI010000446">
    <property type="protein sequence ID" value="CAH3027317.1"/>
    <property type="molecule type" value="Genomic_DNA"/>
</dbReference>
<sequence>MPAKLVDNPLVLFELMVFVTMQRLQKIDAFFSPKSNNVTDNLQDNQDNIEDIWTEWFDLAVTTAANVGGVFSIPCRTSQQHHCDNVPAQTPSDYYKRAVAIPLLDNLQSEMKTYFNPTNDAVLSSLFNLLPQLVAVGDRNPDIEAALEFFENNLPSPHVVDVEFLRWKRKWCSTEDADLPTGSSSDSRSMPSKVLS</sequence>
<evidence type="ECO:0000313" key="2">
    <source>
        <dbReference type="EMBL" id="CAH3027316.1"/>
    </source>
</evidence>
<dbReference type="PANTHER" id="PTHR46289">
    <property type="entry name" value="52 KDA REPRESSOR OF THE INHIBITOR OF THE PROTEIN KINASE-LIKE PROTEIN-RELATED"/>
    <property type="match status" value="1"/>
</dbReference>
<dbReference type="Proteomes" id="UP001159427">
    <property type="component" value="Unassembled WGS sequence"/>
</dbReference>
<proteinExistence type="predicted"/>
<dbReference type="PANTHER" id="PTHR46289:SF14">
    <property type="entry name" value="DUF4371 DOMAIN-CONTAINING PROTEIN"/>
    <property type="match status" value="1"/>
</dbReference>
<feature type="region of interest" description="Disordered" evidence="1">
    <location>
        <begin position="175"/>
        <end position="196"/>
    </location>
</feature>
<comment type="caution">
    <text evidence="3">The sequence shown here is derived from an EMBL/GenBank/DDBJ whole genome shotgun (WGS) entry which is preliminary data.</text>
</comment>
<organism evidence="3 4">
    <name type="scientific">Porites evermanni</name>
    <dbReference type="NCBI Taxonomy" id="104178"/>
    <lineage>
        <taxon>Eukaryota</taxon>
        <taxon>Metazoa</taxon>
        <taxon>Cnidaria</taxon>
        <taxon>Anthozoa</taxon>
        <taxon>Hexacorallia</taxon>
        <taxon>Scleractinia</taxon>
        <taxon>Fungiina</taxon>
        <taxon>Poritidae</taxon>
        <taxon>Porites</taxon>
    </lineage>
</organism>
<feature type="compositionally biased region" description="Polar residues" evidence="1">
    <location>
        <begin position="181"/>
        <end position="196"/>
    </location>
</feature>
<protein>
    <submittedName>
        <fullName evidence="3">Uncharacterized protein</fullName>
    </submittedName>
</protein>